<feature type="region of interest" description="Disordered" evidence="1">
    <location>
        <begin position="1"/>
        <end position="40"/>
    </location>
</feature>
<feature type="compositionally biased region" description="Polar residues" evidence="1">
    <location>
        <begin position="30"/>
        <end position="40"/>
    </location>
</feature>
<sequence>MRNGTTPRTDAARRAPSAPAPALFAERRGSPQSHARTTGETVVRSVGIGLAVASTAFAGYMISDNERSPQFAGIEHLSIYSRPATLAAQRAQMQIAQTQPQTQSESRPQLQAQAKVDYAPVGSIGESPQTPTITGFHLLEVRGGAALLETPNAIVRVSPGDVVAGLGRITAFERRGDKWVLVTPSGIVAGN</sequence>
<evidence type="ECO:0000313" key="3">
    <source>
        <dbReference type="Proteomes" id="UP000230709"/>
    </source>
</evidence>
<evidence type="ECO:0000256" key="1">
    <source>
        <dbReference type="SAM" id="MobiDB-lite"/>
    </source>
</evidence>
<reference evidence="3" key="1">
    <citation type="submission" date="2017-10" db="EMBL/GenBank/DDBJ databases">
        <title>Completed PacBio SMRT sequence of Methylosinus trichosporium OB3b reveals presence of a third large plasmid.</title>
        <authorList>
            <person name="Charles T.C."/>
            <person name="Lynch M.D.J."/>
            <person name="Heil J.R."/>
            <person name="Cheng J."/>
        </authorList>
    </citation>
    <scope>NUCLEOTIDE SEQUENCE [LARGE SCALE GENOMIC DNA]</scope>
    <source>
        <strain evidence="3">OB3b</strain>
    </source>
</reference>
<organism evidence="2 3">
    <name type="scientific">Methylosinus trichosporium (strain ATCC 35070 / NCIMB 11131 / UNIQEM 75 / OB3b)</name>
    <dbReference type="NCBI Taxonomy" id="595536"/>
    <lineage>
        <taxon>Bacteria</taxon>
        <taxon>Pseudomonadati</taxon>
        <taxon>Pseudomonadota</taxon>
        <taxon>Alphaproteobacteria</taxon>
        <taxon>Hyphomicrobiales</taxon>
        <taxon>Methylocystaceae</taxon>
        <taxon>Methylosinus</taxon>
    </lineage>
</organism>
<dbReference type="AlphaFoldDB" id="A0A2D2D3V5"/>
<accession>A0A2D2D3V5</accession>
<name>A0A2D2D3V5_METT3</name>
<feature type="compositionally biased region" description="Low complexity" evidence="1">
    <location>
        <begin position="1"/>
        <end position="22"/>
    </location>
</feature>
<dbReference type="EMBL" id="CP023737">
    <property type="protein sequence ID" value="ATQ69683.1"/>
    <property type="molecule type" value="Genomic_DNA"/>
</dbReference>
<gene>
    <name evidence="2" type="ORF">CQW49_18700</name>
</gene>
<evidence type="ECO:0000313" key="2">
    <source>
        <dbReference type="EMBL" id="ATQ69683.1"/>
    </source>
</evidence>
<proteinExistence type="predicted"/>
<protein>
    <submittedName>
        <fullName evidence="2">Uncharacterized protein</fullName>
    </submittedName>
</protein>
<dbReference type="Proteomes" id="UP000230709">
    <property type="component" value="Chromosome"/>
</dbReference>
<keyword evidence="3" id="KW-1185">Reference proteome</keyword>
<dbReference type="KEGG" id="mtw:CQW49_18700"/>